<accession>A0A8J3BNZ4</accession>
<dbReference type="RefSeq" id="WP_189115102.1">
    <property type="nucleotide sequence ID" value="NZ_BMQC01000011.1"/>
</dbReference>
<feature type="compositionally biased region" description="Basic residues" evidence="1">
    <location>
        <begin position="188"/>
        <end position="201"/>
    </location>
</feature>
<feature type="compositionally biased region" description="Low complexity" evidence="1">
    <location>
        <begin position="130"/>
        <end position="151"/>
    </location>
</feature>
<reference evidence="2" key="2">
    <citation type="submission" date="2020-09" db="EMBL/GenBank/DDBJ databases">
        <authorList>
            <person name="Sun Q."/>
            <person name="Ohkuma M."/>
        </authorList>
    </citation>
    <scope>NUCLEOTIDE SEQUENCE</scope>
    <source>
        <strain evidence="2">JCM 3091</strain>
    </source>
</reference>
<proteinExistence type="predicted"/>
<dbReference type="Proteomes" id="UP000662200">
    <property type="component" value="Unassembled WGS sequence"/>
</dbReference>
<evidence type="ECO:0000313" key="2">
    <source>
        <dbReference type="EMBL" id="GGK36600.1"/>
    </source>
</evidence>
<comment type="caution">
    <text evidence="2">The sequence shown here is derived from an EMBL/GenBank/DDBJ whole genome shotgun (WGS) entry which is preliminary data.</text>
</comment>
<sequence>MTTEQKVVHAMWTDLNRAATAAEIAAAAGLGYSTVTPILRRLHKRGDATKDASGRWALVEGRPVSTSGNLPEPDSDLTDQADEEDNAEDEDAQEPDTADNPTTTPDPDAEADTDEDAEDAADSEPEGEQTTAATAPADTTAPVAEDSPAAAPDDDQVAPPEPPEAAADGDGDGEDSKGDADPDEAGGRKRRSPAKPKRGKGVLREEVLAMLRANPDQAWKVSEICRLVNDADDGTHNIASPGAVANALEKLAGEGSVRQLDGKPVTFQAE</sequence>
<organism evidence="2 3">
    <name type="scientific">Pilimelia terevasa</name>
    <dbReference type="NCBI Taxonomy" id="53372"/>
    <lineage>
        <taxon>Bacteria</taxon>
        <taxon>Bacillati</taxon>
        <taxon>Actinomycetota</taxon>
        <taxon>Actinomycetes</taxon>
        <taxon>Micromonosporales</taxon>
        <taxon>Micromonosporaceae</taxon>
        <taxon>Pilimelia</taxon>
    </lineage>
</organism>
<reference evidence="2" key="1">
    <citation type="journal article" date="2014" name="Int. J. Syst. Evol. Microbiol.">
        <title>Complete genome sequence of Corynebacterium casei LMG S-19264T (=DSM 44701T), isolated from a smear-ripened cheese.</title>
        <authorList>
            <consortium name="US DOE Joint Genome Institute (JGI-PGF)"/>
            <person name="Walter F."/>
            <person name="Albersmeier A."/>
            <person name="Kalinowski J."/>
            <person name="Ruckert C."/>
        </authorList>
    </citation>
    <scope>NUCLEOTIDE SEQUENCE</scope>
    <source>
        <strain evidence="2">JCM 3091</strain>
    </source>
</reference>
<evidence type="ECO:0000256" key="1">
    <source>
        <dbReference type="SAM" id="MobiDB-lite"/>
    </source>
</evidence>
<feature type="region of interest" description="Disordered" evidence="1">
    <location>
        <begin position="45"/>
        <end position="203"/>
    </location>
</feature>
<dbReference type="InterPro" id="IPR036390">
    <property type="entry name" value="WH_DNA-bd_sf"/>
</dbReference>
<dbReference type="EMBL" id="BMQC01000011">
    <property type="protein sequence ID" value="GGK36600.1"/>
    <property type="molecule type" value="Genomic_DNA"/>
</dbReference>
<dbReference type="SUPFAM" id="SSF46785">
    <property type="entry name" value="Winged helix' DNA-binding domain"/>
    <property type="match status" value="1"/>
</dbReference>
<keyword evidence="3" id="KW-1185">Reference proteome</keyword>
<evidence type="ECO:0000313" key="3">
    <source>
        <dbReference type="Proteomes" id="UP000662200"/>
    </source>
</evidence>
<protein>
    <submittedName>
        <fullName evidence="2">Uncharacterized protein</fullName>
    </submittedName>
</protein>
<dbReference type="AlphaFoldDB" id="A0A8J3BNZ4"/>
<gene>
    <name evidence="2" type="ORF">GCM10010124_31580</name>
</gene>
<feature type="compositionally biased region" description="Acidic residues" evidence="1">
    <location>
        <begin position="107"/>
        <end position="127"/>
    </location>
</feature>
<name>A0A8J3BNZ4_9ACTN</name>
<feature type="compositionally biased region" description="Acidic residues" evidence="1">
    <location>
        <begin position="73"/>
        <end position="97"/>
    </location>
</feature>